<dbReference type="AlphaFoldDB" id="A0A3D8IUK9"/>
<comment type="caution">
    <text evidence="3">The sequence shown here is derived from an EMBL/GenBank/DDBJ whole genome shotgun (WGS) entry which is preliminary data.</text>
</comment>
<evidence type="ECO:0000313" key="4">
    <source>
        <dbReference type="Proteomes" id="UP000256514"/>
    </source>
</evidence>
<organism evidence="3 4">
    <name type="scientific">Helicobacter equorum</name>
    <dbReference type="NCBI Taxonomy" id="361872"/>
    <lineage>
        <taxon>Bacteria</taxon>
        <taxon>Pseudomonadati</taxon>
        <taxon>Campylobacterota</taxon>
        <taxon>Epsilonproteobacteria</taxon>
        <taxon>Campylobacterales</taxon>
        <taxon>Helicobacteraceae</taxon>
        <taxon>Helicobacter</taxon>
    </lineage>
</organism>
<dbReference type="Pfam" id="PF20157">
    <property type="entry name" value="Maf_flag10_N"/>
    <property type="match status" value="1"/>
</dbReference>
<feature type="domain" description="6-hydroxymethylpterin diphosphokinase MptE-like" evidence="1">
    <location>
        <begin position="268"/>
        <end position="428"/>
    </location>
</feature>
<reference evidence="3 4" key="1">
    <citation type="submission" date="2018-04" db="EMBL/GenBank/DDBJ databases">
        <title>Novel Campyloabacter and Helicobacter Species and Strains.</title>
        <authorList>
            <person name="Mannion A.J."/>
            <person name="Shen Z."/>
            <person name="Fox J.G."/>
        </authorList>
    </citation>
    <scope>NUCLEOTIDE SEQUENCE [LARGE SCALE GENOMIC DNA]</scope>
    <source>
        <strain evidence="3 4">MIT 12-6600</strain>
    </source>
</reference>
<dbReference type="RefSeq" id="WP_115570285.1">
    <property type="nucleotide sequence ID" value="NZ_NXLT01000001.1"/>
</dbReference>
<dbReference type="PANTHER" id="PTHR41786">
    <property type="entry name" value="MOTILITY ACCESSORY FACTOR MAF"/>
    <property type="match status" value="1"/>
</dbReference>
<gene>
    <name evidence="3" type="ORF">CQA54_00465</name>
</gene>
<dbReference type="Pfam" id="PF01973">
    <property type="entry name" value="MptE-like"/>
    <property type="match status" value="1"/>
</dbReference>
<accession>A0A3D8IUK9</accession>
<dbReference type="OrthoDB" id="5404763at2"/>
<evidence type="ECO:0000313" key="3">
    <source>
        <dbReference type="EMBL" id="RDU68324.1"/>
    </source>
</evidence>
<dbReference type="Proteomes" id="UP000256514">
    <property type="component" value="Unassembled WGS sequence"/>
</dbReference>
<keyword evidence="4" id="KW-1185">Reference proteome</keyword>
<name>A0A3D8IUK9_9HELI</name>
<dbReference type="PANTHER" id="PTHR41786:SF1">
    <property type="entry name" value="6-HYDROXYMETHYLPTERIN DIPHOSPHOKINASE MPTE-LIKE DOMAIN-CONTAINING PROTEIN"/>
    <property type="match status" value="1"/>
</dbReference>
<proteinExistence type="predicted"/>
<dbReference type="InterPro" id="IPR045376">
    <property type="entry name" value="Maf_N"/>
</dbReference>
<feature type="domain" description="Glycosyltransferase Maf N-terminal" evidence="2">
    <location>
        <begin position="23"/>
        <end position="201"/>
    </location>
</feature>
<dbReference type="InterPro" id="IPR002826">
    <property type="entry name" value="MptE-like"/>
</dbReference>
<protein>
    <submittedName>
        <fullName evidence="3">DUF115 domain-containing protein</fullName>
    </submittedName>
</protein>
<evidence type="ECO:0000259" key="2">
    <source>
        <dbReference type="Pfam" id="PF20157"/>
    </source>
</evidence>
<dbReference type="EMBL" id="NXLT01000001">
    <property type="protein sequence ID" value="RDU68324.1"/>
    <property type="molecule type" value="Genomic_DNA"/>
</dbReference>
<evidence type="ECO:0000259" key="1">
    <source>
        <dbReference type="Pfam" id="PF01973"/>
    </source>
</evidence>
<sequence>MSLTEILYSRDLRLLDSYMSQCFVKNMEFFKSLNPKIFAELSKPPTTHNLFLNDNELNIINLQDNAFVYPRSGENTMIATHIALSQTPMNNPHFVVHTNHLTLQKLDEDKIPLTAFTCNGIIALMQESGGGQSYHLPSNFLPSSTFFGVLGGIFLQVLLERDVSFHSLLLFEEYLDMLRIMLYFVDFPLLFSRTNDRACYIFVQDIIHREFIHTYFSSRKITNNFLRLEVFLYESPKITNARDIVHEAYRVNSRGWGSFDDEMIGVRNTLHNLKSHYPVLHMPERVEIPICVVGNGASLDMLLPFIKANAHNMLIFSCGTAIKPLKAYGIEPDFQIEIERISYLKDVLIQAPLGDTTLLCGSVVQPEALALGKNAYVFMRGGSAGAYMFGAKSVVEFSAPYVGNAGFALAALLGEEVLICGLDCGYIEGKSKHAKNSFYGKEAPQIPAHAFKVQGNTESSVYSDALFSLSARSMERCIKAFAPRMVLNLGEGAYIQGTKACNIEEFSLRELERGEKQQAIDKIIAHCSTDYTQVFRTYGDLNLAEVLAYKEEFMRLLSYRVCNKKELFALIDRAHHFSLKMSVQNAFVGLLFEGSVGHILHNLMVSVLRLPSDDIEEFYYKAVGIIREGMEKMVMSYRLLCISLGRQLTHNVKQG</sequence>